<dbReference type="SUPFAM" id="SSF52540">
    <property type="entry name" value="P-loop containing nucleoside triphosphate hydrolases"/>
    <property type="match status" value="1"/>
</dbReference>
<dbReference type="InterPro" id="IPR027417">
    <property type="entry name" value="P-loop_NTPase"/>
</dbReference>
<dbReference type="CDD" id="cd02042">
    <property type="entry name" value="ParAB_family"/>
    <property type="match status" value="1"/>
</dbReference>
<reference evidence="2 3" key="1">
    <citation type="submission" date="2017-03" db="EMBL/GenBank/DDBJ databases">
        <authorList>
            <person name="Afonso C.L."/>
            <person name="Miller P.J."/>
            <person name="Scott M.A."/>
            <person name="Spackman E."/>
            <person name="Goraichik I."/>
            <person name="Dimitrov K.M."/>
            <person name="Suarez D.L."/>
            <person name="Swayne D.E."/>
        </authorList>
    </citation>
    <scope>NUCLEOTIDE SEQUENCE [LARGE SCALE GENOMIC DNA]</scope>
    <source>
        <strain evidence="2">PRJEB14757</strain>
    </source>
</reference>
<gene>
    <name evidence="2" type="ORF">MTBBW1_1680058</name>
</gene>
<proteinExistence type="predicted"/>
<evidence type="ECO:0000259" key="1">
    <source>
        <dbReference type="Pfam" id="PF13614"/>
    </source>
</evidence>
<dbReference type="PANTHER" id="PTHR13696">
    <property type="entry name" value="P-LOOP CONTAINING NUCLEOSIDE TRIPHOSPHATE HYDROLASE"/>
    <property type="match status" value="1"/>
</dbReference>
<dbReference type="EMBL" id="FWEV01000077">
    <property type="protein sequence ID" value="SLM29146.1"/>
    <property type="molecule type" value="Genomic_DNA"/>
</dbReference>
<dbReference type="AlphaFoldDB" id="A0A1W1H9M8"/>
<dbReference type="InterPro" id="IPR025669">
    <property type="entry name" value="AAA_dom"/>
</dbReference>
<dbReference type="Gene3D" id="3.40.50.300">
    <property type="entry name" value="P-loop containing nucleotide triphosphate hydrolases"/>
    <property type="match status" value="1"/>
</dbReference>
<dbReference type="RefSeq" id="WP_186441488.1">
    <property type="nucleotide sequence ID" value="NZ_LT828551.1"/>
</dbReference>
<dbReference type="InterPro" id="IPR050678">
    <property type="entry name" value="DNA_Partitioning_ATPase"/>
</dbReference>
<keyword evidence="3" id="KW-1185">Reference proteome</keyword>
<protein>
    <submittedName>
        <fullName evidence="2">Cobyrinic acid a,c-diamide synthase</fullName>
    </submittedName>
</protein>
<evidence type="ECO:0000313" key="2">
    <source>
        <dbReference type="EMBL" id="SLM29146.1"/>
    </source>
</evidence>
<accession>A0A1W1H9M8</accession>
<sequence length="244" mass="27692">MKTIAFYNVKGGVGKTTSCVNIAALCAADGYRTLLWDMDPQGAASFYLGQDLIEVKKADKVLKDKKQFLSILKTTSIPNLNIAPAFFNLRNMDIIVDDEKKAEKKLAKVMGKIAKSHDYLFIDCPPSISALSEMIFSISNLLIIPVIPTILSIQSLNQIREHLSTLRQKPEILFFFNMLDSRKKMHRETMEKCAHDPTCLSVSIPYRSLIEQMGIHQKPLIEFAPDEKETLAFVDLWKELKQRI</sequence>
<dbReference type="STRING" id="1246637.MTBBW1_1680058"/>
<dbReference type="Proteomes" id="UP000191931">
    <property type="component" value="Unassembled WGS sequence"/>
</dbReference>
<organism evidence="2 3">
    <name type="scientific">Desulfamplus magnetovallimortis</name>
    <dbReference type="NCBI Taxonomy" id="1246637"/>
    <lineage>
        <taxon>Bacteria</taxon>
        <taxon>Pseudomonadati</taxon>
        <taxon>Thermodesulfobacteriota</taxon>
        <taxon>Desulfobacteria</taxon>
        <taxon>Desulfobacterales</taxon>
        <taxon>Desulfobacteraceae</taxon>
        <taxon>Desulfamplus</taxon>
    </lineage>
</organism>
<dbReference type="Pfam" id="PF13614">
    <property type="entry name" value="AAA_31"/>
    <property type="match status" value="1"/>
</dbReference>
<name>A0A1W1H9M8_9BACT</name>
<dbReference type="PANTHER" id="PTHR13696:SF52">
    <property type="entry name" value="PARA FAMILY PROTEIN CT_582"/>
    <property type="match status" value="1"/>
</dbReference>
<evidence type="ECO:0000313" key="3">
    <source>
        <dbReference type="Proteomes" id="UP000191931"/>
    </source>
</evidence>
<feature type="domain" description="AAA" evidence="1">
    <location>
        <begin position="1"/>
        <end position="169"/>
    </location>
</feature>